<feature type="region of interest" description="Disordered" evidence="4">
    <location>
        <begin position="104"/>
        <end position="178"/>
    </location>
</feature>
<evidence type="ECO:0008006" key="7">
    <source>
        <dbReference type="Google" id="ProtNLM"/>
    </source>
</evidence>
<keyword evidence="3" id="KW-0539">Nucleus</keyword>
<dbReference type="PANTHER" id="PTHR12940:SF0">
    <property type="entry name" value="SPLICING FACTOR ESS-2 HOMOLOG"/>
    <property type="match status" value="1"/>
</dbReference>
<evidence type="ECO:0000256" key="2">
    <source>
        <dbReference type="ARBA" id="ARBA00009072"/>
    </source>
</evidence>
<protein>
    <recommendedName>
        <fullName evidence="7">Protein DGCR14</fullName>
    </recommendedName>
</protein>
<gene>
    <name evidence="5" type="ORF">PCANC_27882</name>
</gene>
<dbReference type="GO" id="GO:0071013">
    <property type="term" value="C:catalytic step 2 spliceosome"/>
    <property type="evidence" value="ECO:0007669"/>
    <property type="project" value="TreeGrafter"/>
</dbReference>
<feature type="compositionally biased region" description="Low complexity" evidence="4">
    <location>
        <begin position="392"/>
        <end position="407"/>
    </location>
</feature>
<dbReference type="InterPro" id="IPR019148">
    <property type="entry name" value="Nuclear_protein_DGCR14_ESS-2"/>
</dbReference>
<feature type="compositionally biased region" description="Acidic residues" evidence="4">
    <location>
        <begin position="477"/>
        <end position="490"/>
    </location>
</feature>
<feature type="compositionally biased region" description="Basic residues" evidence="4">
    <location>
        <begin position="538"/>
        <end position="548"/>
    </location>
</feature>
<proteinExistence type="inferred from homology"/>
<feature type="region of interest" description="Disordered" evidence="4">
    <location>
        <begin position="528"/>
        <end position="576"/>
    </location>
</feature>
<evidence type="ECO:0000313" key="5">
    <source>
        <dbReference type="EMBL" id="PLW22351.1"/>
    </source>
</evidence>
<evidence type="ECO:0000256" key="4">
    <source>
        <dbReference type="SAM" id="MobiDB-lite"/>
    </source>
</evidence>
<dbReference type="Pfam" id="PF09751">
    <property type="entry name" value="Es2"/>
    <property type="match status" value="1"/>
</dbReference>
<feature type="region of interest" description="Disordered" evidence="4">
    <location>
        <begin position="591"/>
        <end position="644"/>
    </location>
</feature>
<organism evidence="5 6">
    <name type="scientific">Puccinia coronata f. sp. avenae</name>
    <dbReference type="NCBI Taxonomy" id="200324"/>
    <lineage>
        <taxon>Eukaryota</taxon>
        <taxon>Fungi</taxon>
        <taxon>Dikarya</taxon>
        <taxon>Basidiomycota</taxon>
        <taxon>Pucciniomycotina</taxon>
        <taxon>Pucciniomycetes</taxon>
        <taxon>Pucciniales</taxon>
        <taxon>Pucciniaceae</taxon>
        <taxon>Puccinia</taxon>
    </lineage>
</organism>
<feature type="compositionally biased region" description="Low complexity" evidence="4">
    <location>
        <begin position="549"/>
        <end position="562"/>
    </location>
</feature>
<comment type="caution">
    <text evidence="5">The sequence shown here is derived from an EMBL/GenBank/DDBJ whole genome shotgun (WGS) entry which is preliminary data.</text>
</comment>
<feature type="region of interest" description="Disordered" evidence="4">
    <location>
        <begin position="385"/>
        <end position="407"/>
    </location>
</feature>
<evidence type="ECO:0000256" key="1">
    <source>
        <dbReference type="ARBA" id="ARBA00004123"/>
    </source>
</evidence>
<dbReference type="OrthoDB" id="19679at2759"/>
<name>A0A2N5TA25_9BASI</name>
<dbReference type="Proteomes" id="UP000235388">
    <property type="component" value="Unassembled WGS sequence"/>
</dbReference>
<dbReference type="AlphaFoldDB" id="A0A2N5TA25"/>
<reference evidence="5 6" key="1">
    <citation type="submission" date="2017-11" db="EMBL/GenBank/DDBJ databases">
        <title>De novo assembly and phasing of dikaryotic genomes from two isolates of Puccinia coronata f. sp. avenae, the causal agent of oat crown rust.</title>
        <authorList>
            <person name="Miller M.E."/>
            <person name="Zhang Y."/>
            <person name="Omidvar V."/>
            <person name="Sperschneider J."/>
            <person name="Schwessinger B."/>
            <person name="Raley C."/>
            <person name="Palmer J.M."/>
            <person name="Garnica D."/>
            <person name="Upadhyaya N."/>
            <person name="Rathjen J."/>
            <person name="Taylor J.M."/>
            <person name="Park R.F."/>
            <person name="Dodds P.N."/>
            <person name="Hirsch C.D."/>
            <person name="Kianian S.F."/>
            <person name="Figueroa M."/>
        </authorList>
    </citation>
    <scope>NUCLEOTIDE SEQUENCE [LARGE SCALE GENOMIC DNA]</scope>
    <source>
        <strain evidence="5">12NC29</strain>
    </source>
</reference>
<accession>A0A2N5TA25</accession>
<feature type="region of interest" description="Disordered" evidence="4">
    <location>
        <begin position="464"/>
        <end position="492"/>
    </location>
</feature>
<feature type="compositionally biased region" description="Low complexity" evidence="4">
    <location>
        <begin position="598"/>
        <end position="619"/>
    </location>
</feature>
<comment type="subcellular location">
    <subcellularLocation>
        <location evidence="1">Nucleus</location>
    </subcellularLocation>
</comment>
<dbReference type="EMBL" id="PGCJ01000763">
    <property type="protein sequence ID" value="PLW22351.1"/>
    <property type="molecule type" value="Genomic_DNA"/>
</dbReference>
<dbReference type="STRING" id="200324.A0A2N5TA25"/>
<keyword evidence="6" id="KW-1185">Reference proteome</keyword>
<evidence type="ECO:0000313" key="6">
    <source>
        <dbReference type="Proteomes" id="UP000235388"/>
    </source>
</evidence>
<evidence type="ECO:0000256" key="3">
    <source>
        <dbReference type="ARBA" id="ARBA00023242"/>
    </source>
</evidence>
<comment type="similarity">
    <text evidence="2">Belongs to the ESS2 family.</text>
</comment>
<feature type="region of interest" description="Disordered" evidence="4">
    <location>
        <begin position="286"/>
        <end position="306"/>
    </location>
</feature>
<sequence>MSMSKRELLKLKPADTPIALEGDDARGLAPATYHPIHGMLQEAPAISLKNQTVLQEDAYMEALASIIKRDYFPSLDLFEKQKQKKKNNNLKSLSANQNLLPSPSASSFLCESPAAAEQSHHHSKRWEDGAETPKVVHQAETPGRTPLRATPSLETPTPSQAPDVECHQPTPPKPYHESLSLDQFCSQYTSEDNSSFSEILNNANRLKRIKYAWAFDSSSKHNSRLLESTLKREHLIQMIGKMSEGGHGVGLIEGISGKPGERKMVENVVTAEERLAIQAGQEPKLITGNTHNVKPDDSYPQNLKPGKSVTAIDVTTDRHQQPIKNPDAWPHVTRNALMFAPDANTSSHQLAKPPPFPAKPPVLPGDPKSINHASTRMVNDDFLEESLKRSRAPSSRHSLSSLSPSRSQIAAAMNGGNASNLGTGSPKVNGFSFVAELPTPDPERMKETKELDELMTWGEIMGTPVRLDGGDGASQMAEEEGEEEEEEEVEAGPFRISKRARREELAIGMARQASKSLREKYGQHGAAGLAIAAPGGRPHSHHPLRRMSRLAPASPSRSPALRQRGSTPLVACASPRREEILSPAAKLLLHKTGKFSDRSSAPKRSASSSSLHSPASQSALNSSPQLAKKPGIFTPIASRPSAHS</sequence>
<dbReference type="PANTHER" id="PTHR12940">
    <property type="entry name" value="ES-2 PROTEIN - RELATED"/>
    <property type="match status" value="1"/>
</dbReference>